<dbReference type="eggNOG" id="COG0457">
    <property type="taxonomic scope" value="Bacteria"/>
</dbReference>
<dbReference type="STRING" id="452637.Oter_0838"/>
<evidence type="ECO:0000313" key="2">
    <source>
        <dbReference type="EMBL" id="ACB74126.1"/>
    </source>
</evidence>
<reference evidence="2 3" key="1">
    <citation type="journal article" date="2011" name="J. Bacteriol.">
        <title>Genome sequence of the verrucomicrobium Opitutus terrae PB90-1, an abundant inhabitant of rice paddy soil ecosystems.</title>
        <authorList>
            <person name="van Passel M.W."/>
            <person name="Kant R."/>
            <person name="Palva A."/>
            <person name="Copeland A."/>
            <person name="Lucas S."/>
            <person name="Lapidus A."/>
            <person name="Glavina del Rio T."/>
            <person name="Pitluck S."/>
            <person name="Goltsman E."/>
            <person name="Clum A."/>
            <person name="Sun H."/>
            <person name="Schmutz J."/>
            <person name="Larimer F.W."/>
            <person name="Land M.L."/>
            <person name="Hauser L."/>
            <person name="Kyrpides N."/>
            <person name="Mikhailova N."/>
            <person name="Richardson P.P."/>
            <person name="Janssen P.H."/>
            <person name="de Vos W.M."/>
            <person name="Smidt H."/>
        </authorList>
    </citation>
    <scope>NUCLEOTIDE SEQUENCE [LARGE SCALE GENOMIC DNA]</scope>
    <source>
        <strain evidence="3">DSM 11246 / JCM 15787 / PB90-1</strain>
    </source>
</reference>
<name>B1ZVM9_OPITP</name>
<keyword evidence="3" id="KW-1185">Reference proteome</keyword>
<feature type="region of interest" description="Disordered" evidence="1">
    <location>
        <begin position="1"/>
        <end position="39"/>
    </location>
</feature>
<evidence type="ECO:0000256" key="1">
    <source>
        <dbReference type="SAM" id="MobiDB-lite"/>
    </source>
</evidence>
<feature type="compositionally biased region" description="Pro residues" evidence="1">
    <location>
        <begin position="12"/>
        <end position="25"/>
    </location>
</feature>
<evidence type="ECO:0000313" key="3">
    <source>
        <dbReference type="Proteomes" id="UP000007013"/>
    </source>
</evidence>
<dbReference type="KEGG" id="ote:Oter_0838"/>
<dbReference type="RefSeq" id="WP_012373664.1">
    <property type="nucleotide sequence ID" value="NC_010571.1"/>
</dbReference>
<dbReference type="OrthoDB" id="112945at2"/>
<dbReference type="AlphaFoldDB" id="B1ZVM9"/>
<protein>
    <submittedName>
        <fullName evidence="2">Uncharacterized protein</fullName>
    </submittedName>
</protein>
<gene>
    <name evidence="2" type="ordered locus">Oter_0838</name>
</gene>
<dbReference type="EMBL" id="CP001032">
    <property type="protein sequence ID" value="ACB74126.1"/>
    <property type="molecule type" value="Genomic_DNA"/>
</dbReference>
<organism evidence="2 3">
    <name type="scientific">Opitutus terrae (strain DSM 11246 / JCM 15787 / PB90-1)</name>
    <dbReference type="NCBI Taxonomy" id="452637"/>
    <lineage>
        <taxon>Bacteria</taxon>
        <taxon>Pseudomonadati</taxon>
        <taxon>Verrucomicrobiota</taxon>
        <taxon>Opitutia</taxon>
        <taxon>Opitutales</taxon>
        <taxon>Opitutaceae</taxon>
        <taxon>Opitutus</taxon>
    </lineage>
</organism>
<sequence>MGFFDRLAGKKPSPPSAAAPTPAPTPSAGNGAETPGASAKAQLIAARERLDANDLPGAMTIYEQVLATAGDRADILVTISADLGSTGHVREIVELVGPRYDAERHGAATGINLLQAYLVLKEPDAAQHVLDLLFALNRPDLEERLFGFSNAIAELLQAEQTAVPETNGAAAPKPEPTSINLVSISKPIWFYGLEPLAEQILPTKGPRLRRVAFAQLSLLGIPDPLARAKQPEDELGRLSRALPLWFAETFYFSPHYTPIAAVGLLGEHYALFGAEWTKENLQQLISTTKEGLDYVFTGALRQTGDAYELLLRVWEVKKLRERKQFSARWTRDTADAELAKLHEQVRLFMEWTAEKTGLAYAAPASPAVWLDTLGASLSTFLAEKKLLPNEQLADLEAILSRAAIAANTSESASLAFLTLRNRTERLALAARLDAVLASSPLIAQAQQTLGG</sequence>
<dbReference type="Proteomes" id="UP000007013">
    <property type="component" value="Chromosome"/>
</dbReference>
<proteinExistence type="predicted"/>
<dbReference type="HOGENOM" id="CLU_606680_0_0_0"/>
<accession>B1ZVM9</accession>